<dbReference type="InterPro" id="IPR023214">
    <property type="entry name" value="HAD_sf"/>
</dbReference>
<dbReference type="GO" id="GO:0008962">
    <property type="term" value="F:phosphatidylglycerophosphatase activity"/>
    <property type="evidence" value="ECO:0007669"/>
    <property type="project" value="InterPro"/>
</dbReference>
<dbReference type="PANTHER" id="PTHR19288">
    <property type="entry name" value="4-NITROPHENYLPHOSPHATASE-RELATED"/>
    <property type="match status" value="1"/>
</dbReference>
<dbReference type="NCBIfam" id="TIGR01668">
    <property type="entry name" value="YqeG_hyp_ppase"/>
    <property type="match status" value="1"/>
</dbReference>
<dbReference type="Pfam" id="PF09419">
    <property type="entry name" value="PGP_phosphatase"/>
    <property type="match status" value="1"/>
</dbReference>
<reference evidence="1" key="1">
    <citation type="submission" date="2021-01" db="EMBL/GenBank/DDBJ databases">
        <authorList>
            <person name="Corre E."/>
            <person name="Pelletier E."/>
            <person name="Niang G."/>
            <person name="Scheremetjew M."/>
            <person name="Finn R."/>
            <person name="Kale V."/>
            <person name="Holt S."/>
            <person name="Cochrane G."/>
            <person name="Meng A."/>
            <person name="Brown T."/>
            <person name="Cohen L."/>
        </authorList>
    </citation>
    <scope>NUCLEOTIDE SEQUENCE</scope>
    <source>
        <strain evidence="1">ECT3854</strain>
    </source>
</reference>
<gene>
    <name evidence="1" type="ORF">CTEN0397_LOCUS8942</name>
</gene>
<dbReference type="SUPFAM" id="SSF56784">
    <property type="entry name" value="HAD-like"/>
    <property type="match status" value="1"/>
</dbReference>
<dbReference type="AlphaFoldDB" id="A0A7S1D5Y6"/>
<name>A0A7S1D5Y6_CYCTE</name>
<dbReference type="Gene3D" id="3.40.50.1000">
    <property type="entry name" value="HAD superfamily/HAD-like"/>
    <property type="match status" value="1"/>
</dbReference>
<organism evidence="1">
    <name type="scientific">Cyclophora tenuis</name>
    <name type="common">Marine diatom</name>
    <dbReference type="NCBI Taxonomy" id="216820"/>
    <lineage>
        <taxon>Eukaryota</taxon>
        <taxon>Sar</taxon>
        <taxon>Stramenopiles</taxon>
        <taxon>Ochrophyta</taxon>
        <taxon>Bacillariophyta</taxon>
        <taxon>Fragilariophyceae</taxon>
        <taxon>Fragilariophycidae</taxon>
        <taxon>Cyclophorales</taxon>
        <taxon>Cyclophoraceae</taxon>
        <taxon>Cyclophora</taxon>
    </lineage>
</organism>
<protein>
    <submittedName>
        <fullName evidence="1">Uncharacterized protein</fullName>
    </submittedName>
</protein>
<dbReference type="GO" id="GO:0005737">
    <property type="term" value="C:cytoplasm"/>
    <property type="evidence" value="ECO:0007669"/>
    <property type="project" value="TreeGrafter"/>
</dbReference>
<dbReference type="InterPro" id="IPR027706">
    <property type="entry name" value="PGP_Pase"/>
</dbReference>
<sequence length="220" mass="24869">MRRPGLMVPHVSVSSVSDIDYVALKKQKIDAVVFDKDNTLTAPYENTLHPKATRGIESALQVFGDANVAILSNSAGTNDDPDYRDALAIEEALQIKVIRHKEKKPGGLKEMLHHFSMLEKDDDNDDPSRICVVGDRLLTDVVFGNLHGMLTIHTLPLCVGAENRKDNVVAKLIRRMENRLLYSRMSNNDQMPQARAFWQQRMLPHKNWNVDNSVTLRDVD</sequence>
<dbReference type="EMBL" id="HBFW01014062">
    <property type="protein sequence ID" value="CAD8937879.1"/>
    <property type="molecule type" value="Transcribed_RNA"/>
</dbReference>
<dbReference type="PANTHER" id="PTHR19288:SF25">
    <property type="entry name" value="PHOSPHATIDYLGLYCEROPHOSPHATASE GEP4, MITOCHONDRIAL"/>
    <property type="match status" value="1"/>
</dbReference>
<dbReference type="InterPro" id="IPR010021">
    <property type="entry name" value="PGPP1/Gep4"/>
</dbReference>
<proteinExistence type="predicted"/>
<accession>A0A7S1D5Y6</accession>
<evidence type="ECO:0000313" key="1">
    <source>
        <dbReference type="EMBL" id="CAD8937879.1"/>
    </source>
</evidence>
<dbReference type="InterPro" id="IPR036412">
    <property type="entry name" value="HAD-like_sf"/>
</dbReference>